<feature type="transmembrane region" description="Helical" evidence="7">
    <location>
        <begin position="137"/>
        <end position="161"/>
    </location>
</feature>
<protein>
    <submittedName>
        <fullName evidence="9">MFS transporter</fullName>
    </submittedName>
</protein>
<feature type="domain" description="Major facilitator superfamily (MFS) profile" evidence="8">
    <location>
        <begin position="1"/>
        <end position="250"/>
    </location>
</feature>
<evidence type="ECO:0000313" key="9">
    <source>
        <dbReference type="EMBL" id="MBS5829486.1"/>
    </source>
</evidence>
<dbReference type="PANTHER" id="PTHR43266:SF2">
    <property type="entry name" value="MAJOR FACILITATOR SUPERFAMILY (MFS) PROFILE DOMAIN-CONTAINING PROTEIN"/>
    <property type="match status" value="1"/>
</dbReference>
<gene>
    <name evidence="9" type="ORF">KIC69_01475</name>
</gene>
<evidence type="ECO:0000256" key="1">
    <source>
        <dbReference type="ARBA" id="ARBA00004651"/>
    </source>
</evidence>
<proteinExistence type="predicted"/>
<organism evidence="9 10">
    <name type="scientific">Campylobacter concisus</name>
    <dbReference type="NCBI Taxonomy" id="199"/>
    <lineage>
        <taxon>Bacteria</taxon>
        <taxon>Pseudomonadati</taxon>
        <taxon>Campylobacterota</taxon>
        <taxon>Epsilonproteobacteria</taxon>
        <taxon>Campylobacterales</taxon>
        <taxon>Campylobacteraceae</taxon>
        <taxon>Campylobacter</taxon>
    </lineage>
</organism>
<feature type="transmembrane region" description="Helical" evidence="7">
    <location>
        <begin position="107"/>
        <end position="125"/>
    </location>
</feature>
<evidence type="ECO:0000256" key="7">
    <source>
        <dbReference type="SAM" id="Phobius"/>
    </source>
</evidence>
<keyword evidence="4 7" id="KW-0812">Transmembrane</keyword>
<keyword evidence="5 7" id="KW-1133">Transmembrane helix</keyword>
<feature type="transmembrane region" description="Helical" evidence="7">
    <location>
        <begin position="167"/>
        <end position="189"/>
    </location>
</feature>
<dbReference type="Pfam" id="PF07690">
    <property type="entry name" value="MFS_1"/>
    <property type="match status" value="1"/>
</dbReference>
<dbReference type="PROSITE" id="PS50850">
    <property type="entry name" value="MFS"/>
    <property type="match status" value="1"/>
</dbReference>
<evidence type="ECO:0000259" key="8">
    <source>
        <dbReference type="PROSITE" id="PS50850"/>
    </source>
</evidence>
<dbReference type="InterPro" id="IPR011701">
    <property type="entry name" value="MFS"/>
</dbReference>
<dbReference type="PANTHER" id="PTHR43266">
    <property type="entry name" value="MACROLIDE-EFFLUX PROTEIN"/>
    <property type="match status" value="1"/>
</dbReference>
<evidence type="ECO:0000256" key="6">
    <source>
        <dbReference type="ARBA" id="ARBA00023136"/>
    </source>
</evidence>
<dbReference type="GO" id="GO:0005886">
    <property type="term" value="C:plasma membrane"/>
    <property type="evidence" value="ECO:0007669"/>
    <property type="project" value="UniProtKB-SubCell"/>
</dbReference>
<dbReference type="Gene3D" id="1.20.1720.10">
    <property type="entry name" value="Multidrug resistance protein D"/>
    <property type="match status" value="1"/>
</dbReference>
<reference evidence="9" key="1">
    <citation type="submission" date="2021-02" db="EMBL/GenBank/DDBJ databases">
        <title>Infant gut strain persistence is associated with maternal origin, phylogeny, and functional potential including surface adhesion and iron acquisition.</title>
        <authorList>
            <person name="Lou Y.C."/>
        </authorList>
    </citation>
    <scope>NUCLEOTIDE SEQUENCE</scope>
    <source>
        <strain evidence="9">L3_101_000G1_dasL3_101_000G1_concoct_7_sub</strain>
    </source>
</reference>
<dbReference type="AlphaFoldDB" id="A0A9E1B832"/>
<feature type="transmembrane region" description="Helical" evidence="7">
    <location>
        <begin position="81"/>
        <end position="101"/>
    </location>
</feature>
<keyword evidence="3" id="KW-1003">Cell membrane</keyword>
<evidence type="ECO:0000256" key="5">
    <source>
        <dbReference type="ARBA" id="ARBA00022989"/>
    </source>
</evidence>
<dbReference type="InterPro" id="IPR036259">
    <property type="entry name" value="MFS_trans_sf"/>
</dbReference>
<evidence type="ECO:0000313" key="10">
    <source>
        <dbReference type="Proteomes" id="UP000824019"/>
    </source>
</evidence>
<sequence>MAAAPIIGPLLGGALLEIGTWHWIFWLMAAASAFLFILIFFLPETLPQQKRSKEPMINSFKSYFVLIKDAKFMKYTLSVTFFYIAAYAFITGSSFVYIDYFGIPSKYYGFLFGVNILGVAALSFLNKSLVNKFSLNSLLITSSTVAFVVAALLLALTFFGIAGVWGVIIPMFFVFSMNGIIASCSNAAALNQVPQEMKGRANALIGSLQYGSGIVSSAMLALFATTTPLIMSAIIFVFIFLCWLAAYLNK</sequence>
<dbReference type="EMBL" id="JAHAKR010000032">
    <property type="protein sequence ID" value="MBS5829486.1"/>
    <property type="molecule type" value="Genomic_DNA"/>
</dbReference>
<keyword evidence="2" id="KW-0813">Transport</keyword>
<feature type="transmembrane region" description="Helical" evidence="7">
    <location>
        <begin position="229"/>
        <end position="248"/>
    </location>
</feature>
<feature type="transmembrane region" description="Helical" evidence="7">
    <location>
        <begin position="23"/>
        <end position="43"/>
    </location>
</feature>
<feature type="transmembrane region" description="Helical" evidence="7">
    <location>
        <begin position="201"/>
        <end position="223"/>
    </location>
</feature>
<evidence type="ECO:0000256" key="3">
    <source>
        <dbReference type="ARBA" id="ARBA00022475"/>
    </source>
</evidence>
<accession>A0A9E1B832</accession>
<dbReference type="GO" id="GO:0022857">
    <property type="term" value="F:transmembrane transporter activity"/>
    <property type="evidence" value="ECO:0007669"/>
    <property type="project" value="InterPro"/>
</dbReference>
<dbReference type="Proteomes" id="UP000824019">
    <property type="component" value="Unassembled WGS sequence"/>
</dbReference>
<evidence type="ECO:0000256" key="2">
    <source>
        <dbReference type="ARBA" id="ARBA00022448"/>
    </source>
</evidence>
<keyword evidence="6 7" id="KW-0472">Membrane</keyword>
<dbReference type="SUPFAM" id="SSF103473">
    <property type="entry name" value="MFS general substrate transporter"/>
    <property type="match status" value="1"/>
</dbReference>
<comment type="subcellular location">
    <subcellularLocation>
        <location evidence="1">Cell membrane</location>
        <topology evidence="1">Multi-pass membrane protein</topology>
    </subcellularLocation>
</comment>
<evidence type="ECO:0000256" key="4">
    <source>
        <dbReference type="ARBA" id="ARBA00022692"/>
    </source>
</evidence>
<dbReference type="InterPro" id="IPR020846">
    <property type="entry name" value="MFS_dom"/>
</dbReference>
<name>A0A9E1B832_9BACT</name>
<comment type="caution">
    <text evidence="9">The sequence shown here is derived from an EMBL/GenBank/DDBJ whole genome shotgun (WGS) entry which is preliminary data.</text>
</comment>